<sequence length="168" mass="18669">MARARQDSVDRHVARWSGLLEDMDPEVEGAVTRMQAITKRLRAGHHASYAGTDDTIEDHHTLHALMIQPYPEEATPAQLADACGVTRAAMTSRLDRLVQRGHATREVDPVDRRRILIRPTTSGRTFWEKGIEAGMAREQAAFSSLTAKELVALNVLLRKVVLHLEGDG</sequence>
<reference evidence="2 3" key="1">
    <citation type="submission" date="2019-07" db="EMBL/GenBank/DDBJ databases">
        <title>Whole genome shotgun sequence of Terrabacter aerolatus NBRC 106305.</title>
        <authorList>
            <person name="Hosoyama A."/>
            <person name="Uohara A."/>
            <person name="Ohji S."/>
            <person name="Ichikawa N."/>
        </authorList>
    </citation>
    <scope>NUCLEOTIDE SEQUENCE [LARGE SCALE GENOMIC DNA]</scope>
    <source>
        <strain evidence="2 3">NBRC 106305</strain>
    </source>
</reference>
<gene>
    <name evidence="2" type="ORF">TAE01_13070</name>
</gene>
<dbReference type="GO" id="GO:0003700">
    <property type="term" value="F:DNA-binding transcription factor activity"/>
    <property type="evidence" value="ECO:0007669"/>
    <property type="project" value="InterPro"/>
</dbReference>
<dbReference type="AlphaFoldDB" id="A0A512CZ87"/>
<proteinExistence type="predicted"/>
<name>A0A512CZ87_9MICO</name>
<evidence type="ECO:0000313" key="3">
    <source>
        <dbReference type="Proteomes" id="UP000321534"/>
    </source>
</evidence>
<dbReference type="OrthoDB" id="8635520at2"/>
<dbReference type="SMART" id="SM00347">
    <property type="entry name" value="HTH_MARR"/>
    <property type="match status" value="1"/>
</dbReference>
<feature type="domain" description="HTH marR-type" evidence="1">
    <location>
        <begin position="27"/>
        <end position="162"/>
    </location>
</feature>
<dbReference type="SUPFAM" id="SSF46785">
    <property type="entry name" value="Winged helix' DNA-binding domain"/>
    <property type="match status" value="1"/>
</dbReference>
<evidence type="ECO:0000259" key="1">
    <source>
        <dbReference type="PROSITE" id="PS50995"/>
    </source>
</evidence>
<dbReference type="InterPro" id="IPR039422">
    <property type="entry name" value="MarR/SlyA-like"/>
</dbReference>
<protein>
    <submittedName>
        <fullName evidence="2">MarR family transcriptional regulator</fullName>
    </submittedName>
</protein>
<evidence type="ECO:0000313" key="2">
    <source>
        <dbReference type="EMBL" id="GEO29497.1"/>
    </source>
</evidence>
<dbReference type="InterPro" id="IPR000835">
    <property type="entry name" value="HTH_MarR-typ"/>
</dbReference>
<organism evidence="2 3">
    <name type="scientific">Terrabacter aerolatus</name>
    <dbReference type="NCBI Taxonomy" id="422442"/>
    <lineage>
        <taxon>Bacteria</taxon>
        <taxon>Bacillati</taxon>
        <taxon>Actinomycetota</taxon>
        <taxon>Actinomycetes</taxon>
        <taxon>Micrococcales</taxon>
        <taxon>Intrasporangiaceae</taxon>
        <taxon>Terrabacter</taxon>
    </lineage>
</organism>
<comment type="caution">
    <text evidence="2">The sequence shown here is derived from an EMBL/GenBank/DDBJ whole genome shotgun (WGS) entry which is preliminary data.</text>
</comment>
<dbReference type="PRINTS" id="PR00598">
    <property type="entry name" value="HTHMARR"/>
</dbReference>
<dbReference type="InterPro" id="IPR036390">
    <property type="entry name" value="WH_DNA-bd_sf"/>
</dbReference>
<dbReference type="PROSITE" id="PS50995">
    <property type="entry name" value="HTH_MARR_2"/>
    <property type="match status" value="1"/>
</dbReference>
<dbReference type="PANTHER" id="PTHR33164:SF104">
    <property type="entry name" value="TRANSCRIPTIONAL REGULATORY PROTEIN"/>
    <property type="match status" value="1"/>
</dbReference>
<dbReference type="GO" id="GO:0006950">
    <property type="term" value="P:response to stress"/>
    <property type="evidence" value="ECO:0007669"/>
    <property type="project" value="TreeGrafter"/>
</dbReference>
<dbReference type="Pfam" id="PF12802">
    <property type="entry name" value="MarR_2"/>
    <property type="match status" value="1"/>
</dbReference>
<dbReference type="Gene3D" id="1.10.10.10">
    <property type="entry name" value="Winged helix-like DNA-binding domain superfamily/Winged helix DNA-binding domain"/>
    <property type="match status" value="1"/>
</dbReference>
<dbReference type="EMBL" id="BJYX01000005">
    <property type="protein sequence ID" value="GEO29497.1"/>
    <property type="molecule type" value="Genomic_DNA"/>
</dbReference>
<dbReference type="RefSeq" id="WP_147064639.1">
    <property type="nucleotide sequence ID" value="NZ_BAAARO010000002.1"/>
</dbReference>
<keyword evidence="3" id="KW-1185">Reference proteome</keyword>
<dbReference type="Proteomes" id="UP000321534">
    <property type="component" value="Unassembled WGS sequence"/>
</dbReference>
<dbReference type="PANTHER" id="PTHR33164">
    <property type="entry name" value="TRANSCRIPTIONAL REGULATOR, MARR FAMILY"/>
    <property type="match status" value="1"/>
</dbReference>
<dbReference type="InterPro" id="IPR036388">
    <property type="entry name" value="WH-like_DNA-bd_sf"/>
</dbReference>
<accession>A0A512CZ87</accession>